<dbReference type="EMBL" id="JACHMO010000001">
    <property type="protein sequence ID" value="MBB5807204.1"/>
    <property type="molecule type" value="Genomic_DNA"/>
</dbReference>
<feature type="compositionally biased region" description="Low complexity" evidence="1">
    <location>
        <begin position="63"/>
        <end position="72"/>
    </location>
</feature>
<keyword evidence="2" id="KW-0812">Transmembrane</keyword>
<keyword evidence="2" id="KW-1133">Transmembrane helix</keyword>
<feature type="compositionally biased region" description="Pro residues" evidence="1">
    <location>
        <begin position="73"/>
        <end position="95"/>
    </location>
</feature>
<keyword evidence="4" id="KW-1185">Reference proteome</keyword>
<evidence type="ECO:0000256" key="2">
    <source>
        <dbReference type="SAM" id="Phobius"/>
    </source>
</evidence>
<protein>
    <submittedName>
        <fullName evidence="3">Uncharacterized protein</fullName>
    </submittedName>
</protein>
<name>A0A7W9HSL1_9PSEU</name>
<organism evidence="3 4">
    <name type="scientific">Saccharothrix ecbatanensis</name>
    <dbReference type="NCBI Taxonomy" id="1105145"/>
    <lineage>
        <taxon>Bacteria</taxon>
        <taxon>Bacillati</taxon>
        <taxon>Actinomycetota</taxon>
        <taxon>Actinomycetes</taxon>
        <taxon>Pseudonocardiales</taxon>
        <taxon>Pseudonocardiaceae</taxon>
        <taxon>Saccharothrix</taxon>
    </lineage>
</organism>
<evidence type="ECO:0000313" key="4">
    <source>
        <dbReference type="Proteomes" id="UP000552097"/>
    </source>
</evidence>
<evidence type="ECO:0000256" key="1">
    <source>
        <dbReference type="SAM" id="MobiDB-lite"/>
    </source>
</evidence>
<dbReference type="Proteomes" id="UP000552097">
    <property type="component" value="Unassembled WGS sequence"/>
</dbReference>
<reference evidence="3 4" key="1">
    <citation type="submission" date="2020-08" db="EMBL/GenBank/DDBJ databases">
        <title>Sequencing the genomes of 1000 actinobacteria strains.</title>
        <authorList>
            <person name="Klenk H.-P."/>
        </authorList>
    </citation>
    <scope>NUCLEOTIDE SEQUENCE [LARGE SCALE GENOMIC DNA]</scope>
    <source>
        <strain evidence="3 4">DSM 45486</strain>
    </source>
</reference>
<proteinExistence type="predicted"/>
<keyword evidence="2" id="KW-0472">Membrane</keyword>
<gene>
    <name evidence="3" type="ORF">F4560_006972</name>
</gene>
<accession>A0A7W9HSL1</accession>
<evidence type="ECO:0000313" key="3">
    <source>
        <dbReference type="EMBL" id="MBB5807204.1"/>
    </source>
</evidence>
<sequence>MIERTGPKSPSVYWRRRALAIGGSVVALVLVVWLVGVVIGPDDPTTIAPRGATSSSPPPPRETPAVSSSTTSPSPPPPPAAVPSPTLPPGPPPPCEDAHVAVVAEIEKPAYAVGEQVGMKIVVSNTGPLPCTKEIGRHVRELVVTTADGATRLWSSNDCFSTAGSEVRVMRPGELFTYGLRWVGSTSEPGCRKHTRLGPGDYLLTAHVAGKPSPPIVFRLT</sequence>
<dbReference type="RefSeq" id="WP_184927281.1">
    <property type="nucleotide sequence ID" value="NZ_JACHMO010000001.1"/>
</dbReference>
<feature type="transmembrane region" description="Helical" evidence="2">
    <location>
        <begin position="18"/>
        <end position="40"/>
    </location>
</feature>
<dbReference type="AlphaFoldDB" id="A0A7W9HSL1"/>
<comment type="caution">
    <text evidence="3">The sequence shown here is derived from an EMBL/GenBank/DDBJ whole genome shotgun (WGS) entry which is preliminary data.</text>
</comment>
<feature type="region of interest" description="Disordered" evidence="1">
    <location>
        <begin position="43"/>
        <end position="96"/>
    </location>
</feature>